<dbReference type="EMBL" id="CP014692">
    <property type="protein sequence ID" value="AQS83481.1"/>
    <property type="molecule type" value="Genomic_DNA"/>
</dbReference>
<protein>
    <submittedName>
        <fullName evidence="1">Uncharacterized protein</fullName>
    </submittedName>
</protein>
<dbReference type="Proteomes" id="UP000188937">
    <property type="component" value="Chromosome"/>
</dbReference>
<name>A0A1U9KCE0_ACEAC</name>
<organism evidence="1 2">
    <name type="scientific">Acetobacter aceti</name>
    <dbReference type="NCBI Taxonomy" id="435"/>
    <lineage>
        <taxon>Bacteria</taxon>
        <taxon>Pseudomonadati</taxon>
        <taxon>Pseudomonadota</taxon>
        <taxon>Alphaproteobacteria</taxon>
        <taxon>Acetobacterales</taxon>
        <taxon>Acetobacteraceae</taxon>
        <taxon>Acetobacter</taxon>
        <taxon>Acetobacter subgen. Acetobacter</taxon>
    </lineage>
</organism>
<accession>A0A1U9KCE0</accession>
<proteinExistence type="predicted"/>
<evidence type="ECO:0000313" key="1">
    <source>
        <dbReference type="EMBL" id="AQS83481.1"/>
    </source>
</evidence>
<dbReference type="KEGG" id="aace:A0U92_00465"/>
<dbReference type="STRING" id="435.A0U92_00465"/>
<keyword evidence="2" id="KW-1185">Reference proteome</keyword>
<dbReference type="AlphaFoldDB" id="A0A1U9KCE0"/>
<reference evidence="1 2" key="1">
    <citation type="submission" date="2016-03" db="EMBL/GenBank/DDBJ databases">
        <title>Acetic acid bacteria sequencing.</title>
        <authorList>
            <person name="Brandt J."/>
            <person name="Jakob F."/>
            <person name="Vogel R.F."/>
        </authorList>
    </citation>
    <scope>NUCLEOTIDE SEQUENCE [LARGE SCALE GENOMIC DNA]</scope>
    <source>
        <strain evidence="1 2">TMW2.1153</strain>
    </source>
</reference>
<sequence>MGVTRGRFEIPMTREFPDHGQTLAEFQRIGCKGMAEIVNADAFQSGFLADAPPRLLQIGQMSERPLTFIVTLLTRLSLSARERSRLKVADRRMGCVKFSVSEMRYALRRMVTRR</sequence>
<gene>
    <name evidence="1" type="ORF">A0U92_00465</name>
</gene>
<evidence type="ECO:0000313" key="2">
    <source>
        <dbReference type="Proteomes" id="UP000188937"/>
    </source>
</evidence>